<dbReference type="Proteomes" id="UP000694569">
    <property type="component" value="Unplaced"/>
</dbReference>
<keyword evidence="3" id="KW-1185">Reference proteome</keyword>
<evidence type="ECO:0000259" key="1">
    <source>
        <dbReference type="Pfam" id="PF08241"/>
    </source>
</evidence>
<dbReference type="PANTHER" id="PTHR43591:SF101">
    <property type="entry name" value="METHYLTRANSFERASE-LIKE PROTEIN 27"/>
    <property type="match status" value="1"/>
</dbReference>
<name>A0A8C5LVK1_9ANUR</name>
<dbReference type="InterPro" id="IPR029063">
    <property type="entry name" value="SAM-dependent_MTases_sf"/>
</dbReference>
<dbReference type="Ensembl" id="ENSLLET00000005126.1">
    <property type="protein sequence ID" value="ENSLLEP00000004911.1"/>
    <property type="gene ID" value="ENSLLEG00000003144.1"/>
</dbReference>
<reference evidence="2" key="1">
    <citation type="submission" date="2025-08" db="UniProtKB">
        <authorList>
            <consortium name="Ensembl"/>
        </authorList>
    </citation>
    <scope>IDENTIFICATION</scope>
</reference>
<dbReference type="Pfam" id="PF08241">
    <property type="entry name" value="Methyltransf_11"/>
    <property type="match status" value="1"/>
</dbReference>
<dbReference type="InterPro" id="IPR013216">
    <property type="entry name" value="Methyltransf_11"/>
</dbReference>
<evidence type="ECO:0000313" key="3">
    <source>
        <dbReference type="Proteomes" id="UP000694569"/>
    </source>
</evidence>
<dbReference type="SUPFAM" id="SSF53335">
    <property type="entry name" value="S-adenosyl-L-methionine-dependent methyltransferases"/>
    <property type="match status" value="1"/>
</dbReference>
<dbReference type="Gene3D" id="3.40.50.150">
    <property type="entry name" value="Vaccinia Virus protein VP39"/>
    <property type="match status" value="1"/>
</dbReference>
<evidence type="ECO:0000313" key="2">
    <source>
        <dbReference type="Ensembl" id="ENSLLEP00000004911.1"/>
    </source>
</evidence>
<dbReference type="GO" id="GO:0008757">
    <property type="term" value="F:S-adenosylmethionine-dependent methyltransferase activity"/>
    <property type="evidence" value="ECO:0007669"/>
    <property type="project" value="InterPro"/>
</dbReference>
<proteinExistence type="predicted"/>
<dbReference type="AlphaFoldDB" id="A0A8C5LVK1"/>
<dbReference type="OrthoDB" id="3647at2759"/>
<dbReference type="PANTHER" id="PTHR43591">
    <property type="entry name" value="METHYLTRANSFERASE"/>
    <property type="match status" value="1"/>
</dbReference>
<organism evidence="2 3">
    <name type="scientific">Leptobrachium leishanense</name>
    <name type="common">Leishan spiny toad</name>
    <dbReference type="NCBI Taxonomy" id="445787"/>
    <lineage>
        <taxon>Eukaryota</taxon>
        <taxon>Metazoa</taxon>
        <taxon>Chordata</taxon>
        <taxon>Craniata</taxon>
        <taxon>Vertebrata</taxon>
        <taxon>Euteleostomi</taxon>
        <taxon>Amphibia</taxon>
        <taxon>Batrachia</taxon>
        <taxon>Anura</taxon>
        <taxon>Pelobatoidea</taxon>
        <taxon>Megophryidae</taxon>
        <taxon>Leptobrachium</taxon>
    </lineage>
</organism>
<protein>
    <submittedName>
        <fullName evidence="2">Methyltransferase like 27</fullName>
    </submittedName>
</protein>
<dbReference type="CDD" id="cd02440">
    <property type="entry name" value="AdoMet_MTases"/>
    <property type="match status" value="1"/>
</dbReference>
<feature type="domain" description="Methyltransferase type 11" evidence="1">
    <location>
        <begin position="71"/>
        <end position="164"/>
    </location>
</feature>
<dbReference type="GeneTree" id="ENSGT00530000063975"/>
<accession>A0A8C5LVK1</accession>
<reference evidence="2" key="2">
    <citation type="submission" date="2025-09" db="UniProtKB">
        <authorList>
            <consortium name="Ensembl"/>
        </authorList>
    </citation>
    <scope>IDENTIFICATION</scope>
</reference>
<sequence length="237" mass="26277">MASSRRNLQQVREVISSAHKDCEPAQKLQFYDQWAQEYEEDVSVLEYNAPRLAASALASMYISDQESKLVLDVACGTGLVAQELRRYGFGLFHGVDGSKGMLQVAKNKNVYQELKQCMLGQEPLPFPTDTYDAVVIVGALSDGQAPVSVIPELVRVTKSGGFLCLTTRSNRSNLQYKAELECELTALQKSGLCECVAIHNVEDWEKATSEQEAQGNADYIPGVIYLYKKRMSIPLPD</sequence>